<keyword evidence="2" id="KW-1185">Reference proteome</keyword>
<comment type="caution">
    <text evidence="1">The sequence shown here is derived from an EMBL/GenBank/DDBJ whole genome shotgun (WGS) entry which is preliminary data.</text>
</comment>
<dbReference type="EMBL" id="JAWRVE010000123">
    <property type="protein sequence ID" value="KAL1856325.1"/>
    <property type="molecule type" value="Genomic_DNA"/>
</dbReference>
<proteinExistence type="predicted"/>
<evidence type="ECO:0000313" key="1">
    <source>
        <dbReference type="EMBL" id="KAL1856325.1"/>
    </source>
</evidence>
<evidence type="ECO:0000313" key="2">
    <source>
        <dbReference type="Proteomes" id="UP001583177"/>
    </source>
</evidence>
<reference evidence="1 2" key="1">
    <citation type="journal article" date="2024" name="IMA Fungus">
        <title>IMA Genome - F19 : A genome assembly and annotation guide to empower mycologists, including annotated draft genome sequences of Ceratocystis pirilliformis, Diaporthe australafricana, Fusarium ophioides, Paecilomyces lecythidis, and Sporothrix stenoceras.</title>
        <authorList>
            <person name="Aylward J."/>
            <person name="Wilson A.M."/>
            <person name="Visagie C.M."/>
            <person name="Spraker J."/>
            <person name="Barnes I."/>
            <person name="Buitendag C."/>
            <person name="Ceriani C."/>
            <person name="Del Mar Angel L."/>
            <person name="du Plessis D."/>
            <person name="Fuchs T."/>
            <person name="Gasser K."/>
            <person name="Kramer D."/>
            <person name="Li W."/>
            <person name="Munsamy K."/>
            <person name="Piso A."/>
            <person name="Price J.L."/>
            <person name="Sonnekus B."/>
            <person name="Thomas C."/>
            <person name="van der Nest A."/>
            <person name="van Dijk A."/>
            <person name="van Heerden A."/>
            <person name="van Vuuren N."/>
            <person name="Yilmaz N."/>
            <person name="Duong T.A."/>
            <person name="van der Merwe N.A."/>
            <person name="Wingfield M.J."/>
            <person name="Wingfield B.D."/>
        </authorList>
    </citation>
    <scope>NUCLEOTIDE SEQUENCE [LARGE SCALE GENOMIC DNA]</scope>
    <source>
        <strain evidence="1 2">CMW 18300</strain>
    </source>
</reference>
<name>A0ABR3W936_9PEZI</name>
<protein>
    <submittedName>
        <fullName evidence="1">Uncharacterized protein</fullName>
    </submittedName>
</protein>
<dbReference type="Proteomes" id="UP001583177">
    <property type="component" value="Unassembled WGS sequence"/>
</dbReference>
<gene>
    <name evidence="1" type="ORF">Daus18300_010810</name>
</gene>
<sequence length="86" mass="9864">MPENTSDITDYTIAKAMFLAFNEYFSGNFTDSLNHMDACDYMIELKGGAETLGLDGFLWQLITWFREELYIAKDDKDFLSQSPSLT</sequence>
<accession>A0ABR3W936</accession>
<organism evidence="1 2">
    <name type="scientific">Diaporthe australafricana</name>
    <dbReference type="NCBI Taxonomy" id="127596"/>
    <lineage>
        <taxon>Eukaryota</taxon>
        <taxon>Fungi</taxon>
        <taxon>Dikarya</taxon>
        <taxon>Ascomycota</taxon>
        <taxon>Pezizomycotina</taxon>
        <taxon>Sordariomycetes</taxon>
        <taxon>Sordariomycetidae</taxon>
        <taxon>Diaporthales</taxon>
        <taxon>Diaporthaceae</taxon>
        <taxon>Diaporthe</taxon>
    </lineage>
</organism>